<reference evidence="6 7" key="1">
    <citation type="submission" date="2021-12" db="EMBL/GenBank/DDBJ databases">
        <title>Mucilaginibacter roseus genome.</title>
        <authorList>
            <person name="Ferreira J.R."/>
            <person name="Newman J.D."/>
        </authorList>
    </citation>
    <scope>NUCLEOTIDE SEQUENCE [LARGE SCALE GENOMIC DNA]</scope>
    <source>
        <strain evidence="6 7">LMG 28454</strain>
    </source>
</reference>
<evidence type="ECO:0000313" key="6">
    <source>
        <dbReference type="EMBL" id="MCD8739825.1"/>
    </source>
</evidence>
<comment type="caution">
    <text evidence="6">The sequence shown here is derived from an EMBL/GenBank/DDBJ whole genome shotgun (WGS) entry which is preliminary data.</text>
</comment>
<gene>
    <name evidence="6" type="ORF">LT679_04360</name>
</gene>
<keyword evidence="7" id="KW-1185">Reference proteome</keyword>
<dbReference type="EC" id="3.2.2.-" evidence="5"/>
<evidence type="ECO:0000256" key="1">
    <source>
        <dbReference type="ARBA" id="ARBA00009232"/>
    </source>
</evidence>
<dbReference type="PANTHER" id="PTHR10429">
    <property type="entry name" value="DNA-3-METHYLADENINE GLYCOSYLASE"/>
    <property type="match status" value="1"/>
</dbReference>
<dbReference type="RefSeq" id="WP_232175865.1">
    <property type="nucleotide sequence ID" value="NZ_JAJPWV010000001.1"/>
</dbReference>
<keyword evidence="3 5" id="KW-0378">Hydrolase</keyword>
<name>A0ABS8TY79_9SPHI</name>
<dbReference type="PANTHER" id="PTHR10429:SF0">
    <property type="entry name" value="DNA-3-METHYLADENINE GLYCOSYLASE"/>
    <property type="match status" value="1"/>
</dbReference>
<sequence length="200" mass="21963">MKLPQSFYLGHDVVELSRTLLGKYLFTYVDGLFSGGYIVETEAYNGVVDRASHAFGNRRTARTETMFAEGGCAYIYLCYGIHEMFNVVTASEGTPHAILIRAIVPTDGIDIMQGRRNMPMIKPNITAGPGSVAKALGINRKLNTASLTGDKIWLEDRGLTFTDDEVHAGPRIGVAYAGDDALLPYRFYVKGCPYVSKPNK</sequence>
<comment type="similarity">
    <text evidence="1 5">Belongs to the DNA glycosylase MPG family.</text>
</comment>
<protein>
    <recommendedName>
        <fullName evidence="5">Putative 3-methyladenine DNA glycosylase</fullName>
        <ecNumber evidence="5">3.2.2.-</ecNumber>
    </recommendedName>
</protein>
<organism evidence="6 7">
    <name type="scientific">Mucilaginibacter roseus</name>
    <dbReference type="NCBI Taxonomy" id="1528868"/>
    <lineage>
        <taxon>Bacteria</taxon>
        <taxon>Pseudomonadati</taxon>
        <taxon>Bacteroidota</taxon>
        <taxon>Sphingobacteriia</taxon>
        <taxon>Sphingobacteriales</taxon>
        <taxon>Sphingobacteriaceae</taxon>
        <taxon>Mucilaginibacter</taxon>
    </lineage>
</organism>
<evidence type="ECO:0000256" key="4">
    <source>
        <dbReference type="ARBA" id="ARBA00023204"/>
    </source>
</evidence>
<dbReference type="Pfam" id="PF02245">
    <property type="entry name" value="Pur_DNA_glyco"/>
    <property type="match status" value="1"/>
</dbReference>
<keyword evidence="2 5" id="KW-0227">DNA damage</keyword>
<dbReference type="InterPro" id="IPR011034">
    <property type="entry name" value="Formyl_transferase-like_C_sf"/>
</dbReference>
<dbReference type="SUPFAM" id="SSF50486">
    <property type="entry name" value="FMT C-terminal domain-like"/>
    <property type="match status" value="1"/>
</dbReference>
<dbReference type="InterPro" id="IPR036995">
    <property type="entry name" value="MPG_sf"/>
</dbReference>
<evidence type="ECO:0000256" key="3">
    <source>
        <dbReference type="ARBA" id="ARBA00022801"/>
    </source>
</evidence>
<accession>A0ABS8TY79</accession>
<dbReference type="EMBL" id="JAJPWV010000001">
    <property type="protein sequence ID" value="MCD8739825.1"/>
    <property type="molecule type" value="Genomic_DNA"/>
</dbReference>
<proteinExistence type="inferred from homology"/>
<dbReference type="HAMAP" id="MF_00527">
    <property type="entry name" value="3MGH"/>
    <property type="match status" value="1"/>
</dbReference>
<dbReference type="Gene3D" id="3.10.300.10">
    <property type="entry name" value="Methylpurine-DNA glycosylase (MPG)"/>
    <property type="match status" value="1"/>
</dbReference>
<keyword evidence="4 5" id="KW-0234">DNA repair</keyword>
<evidence type="ECO:0000313" key="7">
    <source>
        <dbReference type="Proteomes" id="UP001199919"/>
    </source>
</evidence>
<evidence type="ECO:0000256" key="2">
    <source>
        <dbReference type="ARBA" id="ARBA00022763"/>
    </source>
</evidence>
<dbReference type="NCBIfam" id="TIGR00567">
    <property type="entry name" value="3mg"/>
    <property type="match status" value="1"/>
</dbReference>
<dbReference type="InterPro" id="IPR003180">
    <property type="entry name" value="MPG"/>
</dbReference>
<dbReference type="CDD" id="cd00540">
    <property type="entry name" value="AAG"/>
    <property type="match status" value="1"/>
</dbReference>
<evidence type="ECO:0000256" key="5">
    <source>
        <dbReference type="HAMAP-Rule" id="MF_00527"/>
    </source>
</evidence>
<dbReference type="Proteomes" id="UP001199919">
    <property type="component" value="Unassembled WGS sequence"/>
</dbReference>